<dbReference type="GO" id="GO:0005737">
    <property type="term" value="C:cytoplasm"/>
    <property type="evidence" value="ECO:0007669"/>
    <property type="project" value="TreeGrafter"/>
</dbReference>
<feature type="region of interest" description="Actin-binding" evidence="9">
    <location>
        <begin position="673"/>
        <end position="695"/>
    </location>
</feature>
<dbReference type="InterPro" id="IPR009091">
    <property type="entry name" value="RCC1/BLIP-II"/>
</dbReference>
<dbReference type="GO" id="GO:0016459">
    <property type="term" value="C:myosin complex"/>
    <property type="evidence" value="ECO:0007669"/>
    <property type="project" value="UniProtKB-KW"/>
</dbReference>
<evidence type="ECO:0000313" key="11">
    <source>
        <dbReference type="EMBL" id="UKJ88439.1"/>
    </source>
</evidence>
<dbReference type="Gene3D" id="1.20.120.720">
    <property type="entry name" value="Myosin VI head, motor domain, U50 subdomain"/>
    <property type="match status" value="1"/>
</dbReference>
<dbReference type="PROSITE" id="PS51456">
    <property type="entry name" value="MYOSIN_MOTOR"/>
    <property type="match status" value="1"/>
</dbReference>
<evidence type="ECO:0000313" key="12">
    <source>
        <dbReference type="Proteomes" id="UP000244803"/>
    </source>
</evidence>
<keyword evidence="2 9" id="KW-0067">ATP-binding</keyword>
<evidence type="ECO:0000256" key="1">
    <source>
        <dbReference type="ARBA" id="ARBA00022741"/>
    </source>
</evidence>
<evidence type="ECO:0000256" key="3">
    <source>
        <dbReference type="ARBA" id="ARBA00023123"/>
    </source>
</evidence>
<protein>
    <recommendedName>
        <fullName evidence="7">Myosin-A</fullName>
    </recommendedName>
</protein>
<name>A0A976QQS3_THEOR</name>
<feature type="repeat" description="RCC1" evidence="8">
    <location>
        <begin position="1194"/>
        <end position="1254"/>
    </location>
</feature>
<dbReference type="OrthoDB" id="360151at2759"/>
<comment type="similarity">
    <text evidence="9">Belongs to the TRAFAC class myosin-kinesin ATPase superfamily. Myosin family.</text>
</comment>
<keyword evidence="3 9" id="KW-0518">Myosin</keyword>
<feature type="domain" description="Myosin motor" evidence="10">
    <location>
        <begin position="90"/>
        <end position="807"/>
    </location>
</feature>
<dbReference type="PROSITE" id="PS50096">
    <property type="entry name" value="IQ"/>
    <property type="match status" value="3"/>
</dbReference>
<dbReference type="PANTHER" id="PTHR13140:SF270">
    <property type="entry name" value="MYOSIN-12"/>
    <property type="match status" value="1"/>
</dbReference>
<dbReference type="SUPFAM" id="SSF50985">
    <property type="entry name" value="RCC1/BLIP-II"/>
    <property type="match status" value="2"/>
</dbReference>
<dbReference type="InterPro" id="IPR027417">
    <property type="entry name" value="P-loop_NTPase"/>
</dbReference>
<dbReference type="GO" id="GO:0051015">
    <property type="term" value="F:actin filament binding"/>
    <property type="evidence" value="ECO:0007669"/>
    <property type="project" value="TreeGrafter"/>
</dbReference>
<evidence type="ECO:0000256" key="5">
    <source>
        <dbReference type="ARBA" id="ARBA00023203"/>
    </source>
</evidence>
<dbReference type="Gene3D" id="1.20.58.530">
    <property type="match status" value="1"/>
</dbReference>
<feature type="binding site" evidence="9">
    <location>
        <begin position="189"/>
        <end position="196"/>
    </location>
    <ligand>
        <name>ATP</name>
        <dbReference type="ChEBI" id="CHEBI:30616"/>
    </ligand>
</feature>
<dbReference type="Gene3D" id="2.130.10.30">
    <property type="entry name" value="Regulator of chromosome condensation 1/beta-lactamase-inhibitor protein II"/>
    <property type="match status" value="1"/>
</dbReference>
<dbReference type="Gene3D" id="1.20.5.190">
    <property type="match status" value="2"/>
</dbReference>
<evidence type="ECO:0000256" key="2">
    <source>
        <dbReference type="ARBA" id="ARBA00022840"/>
    </source>
</evidence>
<proteinExistence type="inferred from homology"/>
<keyword evidence="5 9" id="KW-0009">Actin-binding</keyword>
<feature type="repeat" description="RCC1" evidence="8">
    <location>
        <begin position="1255"/>
        <end position="1307"/>
    </location>
</feature>
<dbReference type="SUPFAM" id="SSF52540">
    <property type="entry name" value="P-loop containing nucleoside triphosphate hydrolases"/>
    <property type="match status" value="1"/>
</dbReference>
<evidence type="ECO:0000259" key="10">
    <source>
        <dbReference type="PROSITE" id="PS51456"/>
    </source>
</evidence>
<evidence type="ECO:0000256" key="6">
    <source>
        <dbReference type="ARBA" id="ARBA00056291"/>
    </source>
</evidence>
<dbReference type="PRINTS" id="PR00193">
    <property type="entry name" value="MYOSINHEAVY"/>
</dbReference>
<dbReference type="Gene3D" id="1.20.5.4820">
    <property type="match status" value="1"/>
</dbReference>
<dbReference type="PANTHER" id="PTHR13140">
    <property type="entry name" value="MYOSIN"/>
    <property type="match status" value="1"/>
</dbReference>
<dbReference type="EMBL" id="CP056065">
    <property type="protein sequence ID" value="UKJ88439.1"/>
    <property type="molecule type" value="Genomic_DNA"/>
</dbReference>
<evidence type="ECO:0000256" key="4">
    <source>
        <dbReference type="ARBA" id="ARBA00023175"/>
    </source>
</evidence>
<dbReference type="Gene3D" id="3.40.850.10">
    <property type="entry name" value="Kinesin motor domain"/>
    <property type="match status" value="1"/>
</dbReference>
<dbReference type="GO" id="GO:0005524">
    <property type="term" value="F:ATP binding"/>
    <property type="evidence" value="ECO:0007669"/>
    <property type="project" value="UniProtKB-UniRule"/>
</dbReference>
<evidence type="ECO:0000256" key="9">
    <source>
        <dbReference type="PROSITE-ProRule" id="PRU00782"/>
    </source>
</evidence>
<dbReference type="Pfam" id="PF00415">
    <property type="entry name" value="RCC1"/>
    <property type="match status" value="2"/>
</dbReference>
<reference evidence="11" key="1">
    <citation type="submission" date="2022-07" db="EMBL/GenBank/DDBJ databases">
        <title>Evaluation of T. orientalis genome assembly methods using nanopore sequencing and analysis of variation between genomes.</title>
        <authorList>
            <person name="Yam J."/>
            <person name="Micallef M.L."/>
            <person name="Liu M."/>
            <person name="Djordjevic S.P."/>
            <person name="Bogema D.R."/>
            <person name="Jenkins C."/>
        </authorList>
    </citation>
    <scope>NUCLEOTIDE SEQUENCE</scope>
    <source>
        <strain evidence="11">Fish Creek</strain>
    </source>
</reference>
<keyword evidence="1 9" id="KW-0547">Nucleotide-binding</keyword>
<dbReference type="PROSITE" id="PS50012">
    <property type="entry name" value="RCC1_3"/>
    <property type="match status" value="3"/>
</dbReference>
<dbReference type="GO" id="GO:0000146">
    <property type="term" value="F:microfilament motor activity"/>
    <property type="evidence" value="ECO:0007669"/>
    <property type="project" value="TreeGrafter"/>
</dbReference>
<dbReference type="Pfam" id="PF00612">
    <property type="entry name" value="IQ"/>
    <property type="match status" value="3"/>
</dbReference>
<dbReference type="InterPro" id="IPR036961">
    <property type="entry name" value="Kinesin_motor_dom_sf"/>
</dbReference>
<keyword evidence="4 9" id="KW-0505">Motor protein</keyword>
<dbReference type="Proteomes" id="UP000244803">
    <property type="component" value="Chromosome 1"/>
</dbReference>
<sequence length="1554" mass="178882">MVPDPVSPIGATKLVLKRKGEHFTKLESKVQNVEYLAGGRVWVKTDDDEMFVECTVKSVEGDDLRVNLRGNEEVVSLKDCLNTLPDFDSLSLNDLAKIPHANSAVVLKILRDRFSEDKIYVYAGKLLVALNPFKNIENLYDDFVIERYKKADTSLGFPLDLEPHTYAVGQCAINGLFKNNKNQSCIVSGESGAGKTETAKQLMRYFAYSTSNSNKSSKVQDIILGSNALLESFGNAKTINNNNSSRFGKFLKLNLLPEGGIVGGVMSSYMLEISRVEFQNENERNFHLFYQVLRGLSRPELESYGFMEMNDYHYLNQSHCYDVPGIDDVKDFGRALSQLKKLFEPELLANFFQIISGILLCGNVEFHEESRLGVDSAAKISNESVFRKLTELFGLEYTATEKAIVEKVIRIQENTIESSVTQTVAQVNIRALSKDLYGFLFKYIIELLNEFTSSESKPGPEVDMADQEGFVGILDIYGFEYFKYNTYEQLLINYANEKLQKYFINNVFTSELSLYESEKIDVSSIVYSDNSVILEIFEKKNCAIFPFLYEQCVIESGSSEAFTRSCNTRIKNDFYLPPKGNVNEFTIVHTACKVIYNTDEFISKNKHSLSEVLVSLLMESNNKLLKDMVTHSVLTELAEITAADEQAGRASRVTRASKSGTKLFVGNKFIKSINELIVCLEETDSHFIRCVKTNQLKQSNYFDVKGVYGQLNSLSILEAIQIIHKGYAYKSPFKEFIKDNQFVYNLLVGDQGPPSQVISPSDEQASDKENALKMLKLLEIPENEYQIGLTRIFLKKNGWILLEQSHLKFSQLLAPLSNVLSKYYHSYVNRMAYLRRLQMVERFQSLARKYALVGDKFKKVAVVNDIVGLVVLLNWLNLDQKTLTAAVLIQSMYRMKVQRKKYLSELEGLRKESRRKVARSRLAKFKSYMWFCVFGLYLQRLYRVSQLTKAATKIQAAWRMHRCIAAYNHLRYRTLKDYAATVVQKNVRCYLQVKNYEFMRYMEPSVLLIQSHFRGWLVRKFVDSRVDVFKSIRNRLNLYNKVYILQNAVRTVLTVQRFKTLKEDLLTLQSYFWTRCWYVEMIRIMWASNTIKRYWNKYKFRKLRYKGKDELLDDVYKKKVQQITRDEIVTSLSLLQNYKSGLLPVHVNVSTKLDEFYPNGWSNTLSMILKVNGDKNVSNISMGSFHTVAVLNESFVYAYGLNDYNQLGYNSERENGRKPNNVNVRLEPIIMIREGLKVKQMECGLDHTVMLLDDGSTYTWGLNRNGQCGQMKQYEVVTTPTLVIFNSKSPVRRISSGNYHVCCLNYEDELFVWGKVFHLGLTGEDLFKPAKLNTPFNLKSVYSGKQVTYLLDRELNLYSFGTTYNGQLGYPVSEQNQQKEKEWNKRGVNYEESQNGLRPENNAIFYKFVASHIVDVSVGNNFTVALDMYGNLLQWGTFLVVNPETNTFEKKVEYTPFIVSVDKQQLRSPVAKVSVGWWEVNLLTESLNLYGYNYLKIEKVNRESNGRGWNDTHRKNEWNYKPMLFSYQGLTGMNPKDVKTLSSPTITVTMIKKN</sequence>
<dbReference type="FunFam" id="1.10.10.820:FF:000001">
    <property type="entry name" value="Myosin heavy chain"/>
    <property type="match status" value="1"/>
</dbReference>
<evidence type="ECO:0000256" key="8">
    <source>
        <dbReference type="PROSITE-ProRule" id="PRU00235"/>
    </source>
</evidence>
<accession>A0A976QQS3</accession>
<dbReference type="GO" id="GO:0007015">
    <property type="term" value="P:actin filament organization"/>
    <property type="evidence" value="ECO:0007669"/>
    <property type="project" value="TreeGrafter"/>
</dbReference>
<dbReference type="SMART" id="SM00015">
    <property type="entry name" value="IQ"/>
    <property type="match status" value="4"/>
</dbReference>
<organism evidence="11 12">
    <name type="scientific">Theileria orientalis</name>
    <dbReference type="NCBI Taxonomy" id="68886"/>
    <lineage>
        <taxon>Eukaryota</taxon>
        <taxon>Sar</taxon>
        <taxon>Alveolata</taxon>
        <taxon>Apicomplexa</taxon>
        <taxon>Aconoidasida</taxon>
        <taxon>Piroplasmida</taxon>
        <taxon>Theileriidae</taxon>
        <taxon>Theileria</taxon>
    </lineage>
</organism>
<dbReference type="InterPro" id="IPR000048">
    <property type="entry name" value="IQ_motif_EF-hand-BS"/>
</dbReference>
<gene>
    <name evidence="11" type="ORF">MACJ_000883</name>
</gene>
<dbReference type="GO" id="GO:0016020">
    <property type="term" value="C:membrane"/>
    <property type="evidence" value="ECO:0007669"/>
    <property type="project" value="TreeGrafter"/>
</dbReference>
<evidence type="ECO:0000256" key="7">
    <source>
        <dbReference type="ARBA" id="ARBA00068456"/>
    </source>
</evidence>
<feature type="repeat" description="RCC1" evidence="8">
    <location>
        <begin position="1355"/>
        <end position="1429"/>
    </location>
</feature>
<dbReference type="InterPro" id="IPR000408">
    <property type="entry name" value="Reg_chr_condens"/>
</dbReference>
<dbReference type="SMART" id="SM00242">
    <property type="entry name" value="MYSc"/>
    <property type="match status" value="1"/>
</dbReference>
<dbReference type="InterPro" id="IPR001609">
    <property type="entry name" value="Myosin_head_motor_dom-like"/>
</dbReference>
<comment type="function">
    <text evidence="6">Myosins are actin-based motor molecules with ATPase activity. Unconventional myosins serve in intracellular movements. Their highly divergent tails are presumed to bind to membranous compartments, which would be moved relative to actin filaments.</text>
</comment>
<dbReference type="Pfam" id="PF00063">
    <property type="entry name" value="Myosin_head"/>
    <property type="match status" value="1"/>
</dbReference>
<dbReference type="Gene3D" id="1.10.10.820">
    <property type="match status" value="1"/>
</dbReference>